<gene>
    <name evidence="1" type="ORF">CZ674_04810</name>
</gene>
<dbReference type="GeneID" id="303172526"/>
<proteinExistence type="predicted"/>
<organism evidence="1 2">
    <name type="scientific">Agrococcus casei LMG 22410</name>
    <dbReference type="NCBI Taxonomy" id="1255656"/>
    <lineage>
        <taxon>Bacteria</taxon>
        <taxon>Bacillati</taxon>
        <taxon>Actinomycetota</taxon>
        <taxon>Actinomycetes</taxon>
        <taxon>Micrococcales</taxon>
        <taxon>Microbacteriaceae</taxon>
        <taxon>Agrococcus</taxon>
    </lineage>
</organism>
<protein>
    <submittedName>
        <fullName evidence="1">Guanosine-3',5'-bis(Diphosphate) 3'-pyrophosphohydrolase</fullName>
        <ecNumber evidence="1">3.1.7.2</ecNumber>
    </submittedName>
</protein>
<evidence type="ECO:0000313" key="1">
    <source>
        <dbReference type="EMBL" id="SJM55990.1"/>
    </source>
</evidence>
<keyword evidence="2" id="KW-1185">Reference proteome</keyword>
<reference evidence="1 2" key="1">
    <citation type="submission" date="2017-02" db="EMBL/GenBank/DDBJ databases">
        <authorList>
            <person name="Peterson S.W."/>
        </authorList>
    </citation>
    <scope>NUCLEOTIDE SEQUENCE [LARGE SCALE GENOMIC DNA]</scope>
    <source>
        <strain evidence="1 2">LMG 22410</strain>
    </source>
</reference>
<dbReference type="PANTHER" id="PTHR46246">
    <property type="entry name" value="GUANOSINE-3',5'-BIS(DIPHOSPHATE) 3'-PYROPHOSPHOHYDROLASE MESH1"/>
    <property type="match status" value="1"/>
</dbReference>
<accession>A0A1R4FJ22</accession>
<dbReference type="PANTHER" id="PTHR46246:SF1">
    <property type="entry name" value="GUANOSINE-3',5'-BIS(DIPHOSPHATE) 3'-PYROPHOSPHOHYDROLASE MESH1"/>
    <property type="match status" value="1"/>
</dbReference>
<keyword evidence="1" id="KW-0378">Hydrolase</keyword>
<dbReference type="EC" id="3.1.7.2" evidence="1"/>
<dbReference type="RefSeq" id="WP_086991416.1">
    <property type="nucleotide sequence ID" value="NZ_FUHU01000025.1"/>
</dbReference>
<sequence length="151" mass="16183">MVAGSMVARARALSERAHAGQVDKAGRPYIAHPARVAAAVAAQRGERDPAVAVAWLHDVVEDTGCTLEEIEQQFGAGVAAAVGAVTRRAGELPEEYYHRVASNEVARVVKLADIADNTDPLRLAQLSVDEATRLRGKYAYARAQLDVQSEH</sequence>
<dbReference type="Pfam" id="PF13328">
    <property type="entry name" value="HD_4"/>
    <property type="match status" value="1"/>
</dbReference>
<dbReference type="EMBL" id="FUHU01000025">
    <property type="protein sequence ID" value="SJM55990.1"/>
    <property type="molecule type" value="Genomic_DNA"/>
</dbReference>
<dbReference type="AlphaFoldDB" id="A0A1R4FJ22"/>
<dbReference type="GO" id="GO:0008893">
    <property type="term" value="F:guanosine-3',5'-bis(diphosphate) 3'-diphosphatase activity"/>
    <property type="evidence" value="ECO:0007669"/>
    <property type="project" value="UniProtKB-EC"/>
</dbReference>
<evidence type="ECO:0000313" key="2">
    <source>
        <dbReference type="Proteomes" id="UP000195787"/>
    </source>
</evidence>
<name>A0A1R4FJ22_9MICO</name>
<dbReference type="OrthoDB" id="9802385at2"/>
<dbReference type="Gene3D" id="1.10.3210.10">
    <property type="entry name" value="Hypothetical protein af1432"/>
    <property type="match status" value="1"/>
</dbReference>
<dbReference type="Proteomes" id="UP000195787">
    <property type="component" value="Unassembled WGS sequence"/>
</dbReference>
<dbReference type="InterPro" id="IPR052194">
    <property type="entry name" value="MESH1"/>
</dbReference>
<dbReference type="SUPFAM" id="SSF109604">
    <property type="entry name" value="HD-domain/PDEase-like"/>
    <property type="match status" value="1"/>
</dbReference>